<keyword evidence="2" id="KW-0964">Secreted</keyword>
<dbReference type="InterPro" id="IPR002870">
    <property type="entry name" value="Peptidase_M12B_N"/>
</dbReference>
<dbReference type="PANTHER" id="PTHR11905">
    <property type="entry name" value="ADAM A DISINTEGRIN AND METALLOPROTEASE DOMAIN"/>
    <property type="match status" value="1"/>
</dbReference>
<proteinExistence type="predicted"/>
<dbReference type="Pfam" id="PF01562">
    <property type="entry name" value="Pep_M12B_propep"/>
    <property type="match status" value="1"/>
</dbReference>
<evidence type="ECO:0000256" key="2">
    <source>
        <dbReference type="ARBA" id="ARBA00022525"/>
    </source>
</evidence>
<evidence type="ECO:0000259" key="5">
    <source>
        <dbReference type="Pfam" id="PF01562"/>
    </source>
</evidence>
<keyword evidence="4" id="KW-0732">Signal</keyword>
<dbReference type="EMBL" id="JAIPUX010003439">
    <property type="protein sequence ID" value="KAH0620061.1"/>
    <property type="molecule type" value="Genomic_DNA"/>
</dbReference>
<feature type="chain" id="PRO_5045717098" description="Peptidase M12B propeptide domain-containing protein" evidence="4">
    <location>
        <begin position="26"/>
        <end position="357"/>
    </location>
</feature>
<evidence type="ECO:0000313" key="7">
    <source>
        <dbReference type="Proteomes" id="UP000826234"/>
    </source>
</evidence>
<reference evidence="6 7" key="1">
    <citation type="journal article" date="2022" name="Gigascience">
        <title>A chromosome-level genome assembly and annotation of the desert horned lizard, Phrynosoma platyrhinos, provides insight into chromosomal rearrangements among reptiles.</title>
        <authorList>
            <person name="Koochekian N."/>
            <person name="Ascanio A."/>
            <person name="Farleigh K."/>
            <person name="Card D.C."/>
            <person name="Schield D.R."/>
            <person name="Castoe T.A."/>
            <person name="Jezkova T."/>
        </authorList>
    </citation>
    <scope>NUCLEOTIDE SEQUENCE [LARGE SCALE GENOMIC DNA]</scope>
    <source>
        <strain evidence="6">NK-2021</strain>
    </source>
</reference>
<dbReference type="PANTHER" id="PTHR11905:SF256">
    <property type="entry name" value="PEPTIDASE M12B DOMAIN-CONTAINING PROTEIN"/>
    <property type="match status" value="1"/>
</dbReference>
<evidence type="ECO:0000256" key="3">
    <source>
        <dbReference type="ARBA" id="ARBA00023157"/>
    </source>
</evidence>
<evidence type="ECO:0000313" key="6">
    <source>
        <dbReference type="EMBL" id="KAH0620061.1"/>
    </source>
</evidence>
<evidence type="ECO:0000256" key="1">
    <source>
        <dbReference type="ARBA" id="ARBA00004613"/>
    </source>
</evidence>
<dbReference type="Proteomes" id="UP000826234">
    <property type="component" value="Unassembled WGS sequence"/>
</dbReference>
<sequence length="357" mass="40449">MFDGSFLWFLSPILLLLFCRTGVHTASEDVAVVIPEQVPHERIHFLQAKGSQTHGDRSRRSASLNLEEEEETEALIIHLPTGNGFDLGSSLYLNLRPNAQFLAPGFSVLEIAEDQSSHRVDVDQGCFYTGHVLNHSFDSFASLSTCNGLVGLIQIGSEQVQIQPVNASETLFDGKEHFIRRKRSTRSARPARLESPIEHCKVVADLRHPLGFCTDKGSHYDVQTEKKRQKKTKLTDDWRERRNAIQLTNEYTVETLVVADSDMVQYHGADAAQRFILTVMNMIVLFLMYPDDAEFITTTNTMITTIPIHPPSCYFSHPGIRVVVYNMFQHQSLGVKVSIRVTKLVLLRRRPVSCYKF</sequence>
<feature type="domain" description="Peptidase M12B propeptide" evidence="5">
    <location>
        <begin position="32"/>
        <end position="132"/>
    </location>
</feature>
<keyword evidence="7" id="KW-1185">Reference proteome</keyword>
<protein>
    <recommendedName>
        <fullName evidence="5">Peptidase M12B propeptide domain-containing protein</fullName>
    </recommendedName>
</protein>
<dbReference type="Gene3D" id="3.40.390.10">
    <property type="entry name" value="Collagenase (Catalytic Domain)"/>
    <property type="match status" value="1"/>
</dbReference>
<dbReference type="InterPro" id="IPR024079">
    <property type="entry name" value="MetalloPept_cat_dom_sf"/>
</dbReference>
<keyword evidence="3" id="KW-1015">Disulfide bond</keyword>
<accession>A0ABQ7SRZ5</accession>
<organism evidence="6 7">
    <name type="scientific">Phrynosoma platyrhinos</name>
    <name type="common">Desert horned lizard</name>
    <dbReference type="NCBI Taxonomy" id="52577"/>
    <lineage>
        <taxon>Eukaryota</taxon>
        <taxon>Metazoa</taxon>
        <taxon>Chordata</taxon>
        <taxon>Craniata</taxon>
        <taxon>Vertebrata</taxon>
        <taxon>Euteleostomi</taxon>
        <taxon>Lepidosauria</taxon>
        <taxon>Squamata</taxon>
        <taxon>Bifurcata</taxon>
        <taxon>Unidentata</taxon>
        <taxon>Episquamata</taxon>
        <taxon>Toxicofera</taxon>
        <taxon>Iguania</taxon>
        <taxon>Phrynosomatidae</taxon>
        <taxon>Phrynosomatinae</taxon>
        <taxon>Phrynosoma</taxon>
    </lineage>
</organism>
<name>A0ABQ7SRZ5_PHRPL</name>
<comment type="subcellular location">
    <subcellularLocation>
        <location evidence="1">Secreted</location>
    </subcellularLocation>
</comment>
<gene>
    <name evidence="6" type="ORF">JD844_014604</name>
</gene>
<evidence type="ECO:0000256" key="4">
    <source>
        <dbReference type="SAM" id="SignalP"/>
    </source>
</evidence>
<comment type="caution">
    <text evidence="6">The sequence shown here is derived from an EMBL/GenBank/DDBJ whole genome shotgun (WGS) entry which is preliminary data.</text>
</comment>
<feature type="signal peptide" evidence="4">
    <location>
        <begin position="1"/>
        <end position="25"/>
    </location>
</feature>